<keyword evidence="3" id="KW-1185">Reference proteome</keyword>
<reference evidence="3" key="1">
    <citation type="journal article" date="2014" name="Science">
        <title>Ancient hybridizations among the ancestral genomes of bread wheat.</title>
        <authorList>
            <consortium name="International Wheat Genome Sequencing Consortium,"/>
            <person name="Marcussen T."/>
            <person name="Sandve S.R."/>
            <person name="Heier L."/>
            <person name="Spannagl M."/>
            <person name="Pfeifer M."/>
            <person name="Jakobsen K.S."/>
            <person name="Wulff B.B."/>
            <person name="Steuernagel B."/>
            <person name="Mayer K.F."/>
            <person name="Olsen O.A."/>
        </authorList>
    </citation>
    <scope>NUCLEOTIDE SEQUENCE [LARGE SCALE GENOMIC DNA]</scope>
    <source>
        <strain evidence="3">cv. AL8/78</strain>
    </source>
</reference>
<dbReference type="Gramene" id="AET3Gv21207100.7">
    <property type="protein sequence ID" value="AET3Gv21207100.7"/>
    <property type="gene ID" value="AET3Gv21207100"/>
</dbReference>
<dbReference type="AlphaFoldDB" id="A0A453GU09"/>
<dbReference type="Proteomes" id="UP000015105">
    <property type="component" value="Chromosome 3D"/>
</dbReference>
<evidence type="ECO:0000313" key="3">
    <source>
        <dbReference type="Proteomes" id="UP000015105"/>
    </source>
</evidence>
<evidence type="ECO:0000256" key="1">
    <source>
        <dbReference type="SAM" id="MobiDB-lite"/>
    </source>
</evidence>
<reference evidence="3" key="2">
    <citation type="journal article" date="2017" name="Nat. Plants">
        <title>The Aegilops tauschii genome reveals multiple impacts of transposons.</title>
        <authorList>
            <person name="Zhao G."/>
            <person name="Zou C."/>
            <person name="Li K."/>
            <person name="Wang K."/>
            <person name="Li T."/>
            <person name="Gao L."/>
            <person name="Zhang X."/>
            <person name="Wang H."/>
            <person name="Yang Z."/>
            <person name="Liu X."/>
            <person name="Jiang W."/>
            <person name="Mao L."/>
            <person name="Kong X."/>
            <person name="Jiao Y."/>
            <person name="Jia J."/>
        </authorList>
    </citation>
    <scope>NUCLEOTIDE SEQUENCE [LARGE SCALE GENOMIC DNA]</scope>
    <source>
        <strain evidence="3">cv. AL8/78</strain>
    </source>
</reference>
<feature type="region of interest" description="Disordered" evidence="1">
    <location>
        <begin position="1"/>
        <end position="39"/>
    </location>
</feature>
<feature type="compositionally biased region" description="Basic and acidic residues" evidence="1">
    <location>
        <begin position="28"/>
        <end position="39"/>
    </location>
</feature>
<proteinExistence type="predicted"/>
<sequence>MATLVAESKVSQATEIEESEASPATKVAESKVSEATKVSESEVSPATLVVESKVSQATEIEESEASPATEVAESEVPQATYARRVSSKLIALKPNLQKMCIKHSEVPYSCSKTAAVRFFVMIYAAMLELQ</sequence>
<protein>
    <submittedName>
        <fullName evidence="2">Uncharacterized protein</fullName>
    </submittedName>
</protein>
<reference evidence="2" key="3">
    <citation type="journal article" date="2017" name="Nature">
        <title>Genome sequence of the progenitor of the wheat D genome Aegilops tauschii.</title>
        <authorList>
            <person name="Luo M.C."/>
            <person name="Gu Y.Q."/>
            <person name="Puiu D."/>
            <person name="Wang H."/>
            <person name="Twardziok S.O."/>
            <person name="Deal K.R."/>
            <person name="Huo N."/>
            <person name="Zhu T."/>
            <person name="Wang L."/>
            <person name="Wang Y."/>
            <person name="McGuire P.E."/>
            <person name="Liu S."/>
            <person name="Long H."/>
            <person name="Ramasamy R.K."/>
            <person name="Rodriguez J.C."/>
            <person name="Van S.L."/>
            <person name="Yuan L."/>
            <person name="Wang Z."/>
            <person name="Xia Z."/>
            <person name="Xiao L."/>
            <person name="Anderson O.D."/>
            <person name="Ouyang S."/>
            <person name="Liang Y."/>
            <person name="Zimin A.V."/>
            <person name="Pertea G."/>
            <person name="Qi P."/>
            <person name="Bennetzen J.L."/>
            <person name="Dai X."/>
            <person name="Dawson M.W."/>
            <person name="Muller H.G."/>
            <person name="Kugler K."/>
            <person name="Rivarola-Duarte L."/>
            <person name="Spannagl M."/>
            <person name="Mayer K.F.X."/>
            <person name="Lu F.H."/>
            <person name="Bevan M.W."/>
            <person name="Leroy P."/>
            <person name="Li P."/>
            <person name="You F.M."/>
            <person name="Sun Q."/>
            <person name="Liu Z."/>
            <person name="Lyons E."/>
            <person name="Wicker T."/>
            <person name="Salzberg S.L."/>
            <person name="Devos K.M."/>
            <person name="Dvorak J."/>
        </authorList>
    </citation>
    <scope>NUCLEOTIDE SEQUENCE [LARGE SCALE GENOMIC DNA]</scope>
    <source>
        <strain evidence="2">cv. AL8/78</strain>
    </source>
</reference>
<reference evidence="2" key="5">
    <citation type="journal article" date="2021" name="G3 (Bethesda)">
        <title>Aegilops tauschii genome assembly Aet v5.0 features greater sequence contiguity and improved annotation.</title>
        <authorList>
            <person name="Wang L."/>
            <person name="Zhu T."/>
            <person name="Rodriguez J.C."/>
            <person name="Deal K.R."/>
            <person name="Dubcovsky J."/>
            <person name="McGuire P.E."/>
            <person name="Lux T."/>
            <person name="Spannagl M."/>
            <person name="Mayer K.F.X."/>
            <person name="Baldrich P."/>
            <person name="Meyers B.C."/>
            <person name="Huo N."/>
            <person name="Gu Y.Q."/>
            <person name="Zhou H."/>
            <person name="Devos K.M."/>
            <person name="Bennetzen J.L."/>
            <person name="Unver T."/>
            <person name="Budak H."/>
            <person name="Gulick P.J."/>
            <person name="Galiba G."/>
            <person name="Kalapos B."/>
            <person name="Nelson D.R."/>
            <person name="Li P."/>
            <person name="You F.M."/>
            <person name="Luo M.C."/>
            <person name="Dvorak J."/>
        </authorList>
    </citation>
    <scope>NUCLEOTIDE SEQUENCE [LARGE SCALE GENOMIC DNA]</scope>
    <source>
        <strain evidence="2">cv. AL8/78</strain>
    </source>
</reference>
<reference evidence="2" key="4">
    <citation type="submission" date="2019-03" db="UniProtKB">
        <authorList>
            <consortium name="EnsemblPlants"/>
        </authorList>
    </citation>
    <scope>IDENTIFICATION</scope>
</reference>
<accession>A0A453GU09</accession>
<feature type="region of interest" description="Disordered" evidence="1">
    <location>
        <begin position="55"/>
        <end position="74"/>
    </location>
</feature>
<evidence type="ECO:0000313" key="2">
    <source>
        <dbReference type="EnsemblPlants" id="AET3Gv21207100.7"/>
    </source>
</evidence>
<dbReference type="EnsemblPlants" id="AET3Gv21207100.7">
    <property type="protein sequence ID" value="AET3Gv21207100.7"/>
    <property type="gene ID" value="AET3Gv21207100"/>
</dbReference>
<name>A0A453GU09_AEGTS</name>
<organism evidence="2 3">
    <name type="scientific">Aegilops tauschii subsp. strangulata</name>
    <name type="common">Goatgrass</name>
    <dbReference type="NCBI Taxonomy" id="200361"/>
    <lineage>
        <taxon>Eukaryota</taxon>
        <taxon>Viridiplantae</taxon>
        <taxon>Streptophyta</taxon>
        <taxon>Embryophyta</taxon>
        <taxon>Tracheophyta</taxon>
        <taxon>Spermatophyta</taxon>
        <taxon>Magnoliopsida</taxon>
        <taxon>Liliopsida</taxon>
        <taxon>Poales</taxon>
        <taxon>Poaceae</taxon>
        <taxon>BOP clade</taxon>
        <taxon>Pooideae</taxon>
        <taxon>Triticodae</taxon>
        <taxon>Triticeae</taxon>
        <taxon>Triticinae</taxon>
        <taxon>Aegilops</taxon>
    </lineage>
</organism>